<organism evidence="1 2">
    <name type="scientific">Conger conger</name>
    <name type="common">Conger eel</name>
    <name type="synonym">Muraena conger</name>
    <dbReference type="NCBI Taxonomy" id="82655"/>
    <lineage>
        <taxon>Eukaryota</taxon>
        <taxon>Metazoa</taxon>
        <taxon>Chordata</taxon>
        <taxon>Craniata</taxon>
        <taxon>Vertebrata</taxon>
        <taxon>Euteleostomi</taxon>
        <taxon>Actinopterygii</taxon>
        <taxon>Neopterygii</taxon>
        <taxon>Teleostei</taxon>
        <taxon>Anguilliformes</taxon>
        <taxon>Congridae</taxon>
        <taxon>Conger</taxon>
    </lineage>
</organism>
<name>A0A9Q1D4A7_CONCO</name>
<evidence type="ECO:0008006" key="3">
    <source>
        <dbReference type="Google" id="ProtNLM"/>
    </source>
</evidence>
<dbReference type="EMBL" id="JAFJMO010000014">
    <property type="protein sequence ID" value="KAJ8256943.1"/>
    <property type="molecule type" value="Genomic_DNA"/>
</dbReference>
<dbReference type="AlphaFoldDB" id="A0A9Q1D4A7"/>
<feature type="non-terminal residue" evidence="1">
    <location>
        <position position="250"/>
    </location>
</feature>
<dbReference type="PANTHER" id="PTHR46104:SF1">
    <property type="entry name" value="GENE 9195-RELATED"/>
    <property type="match status" value="1"/>
</dbReference>
<evidence type="ECO:0000313" key="2">
    <source>
        <dbReference type="Proteomes" id="UP001152803"/>
    </source>
</evidence>
<dbReference type="SMART" id="SM01411">
    <property type="entry name" value="Ephrin_rec_like"/>
    <property type="match status" value="4"/>
</dbReference>
<protein>
    <recommendedName>
        <fullName evidence="3">WBC30 protein</fullName>
    </recommendedName>
</protein>
<dbReference type="PANTHER" id="PTHR46104">
    <property type="entry name" value="GENE 9195-RELATED-RELATED"/>
    <property type="match status" value="1"/>
</dbReference>
<proteinExistence type="predicted"/>
<sequence>EHTCTAGHFCEEGSTRETACTPGSYQPGEGQKACKLCPAGFFCPKEGVIHPTPCQMGFYCPMGTANQLLCPPGSYGNHSRLTKASECTPCDPGMYCKGSGNTSPTGPCSAGFLCFGGSPLPSPTDEVTGARCPPGFYCPVSSSTPRPCPKGSFSEKSGLAEPSQCRLCSPGHYCSEAGLSAVTGPCLPGYFCLEGSQSAAPGLSVFGGVCSPGHYCESGTVAPTPCPAGTHRPESGGQHIDDCTACPAGD</sequence>
<dbReference type="OrthoDB" id="439917at2759"/>
<gene>
    <name evidence="1" type="ORF">COCON_G00190950</name>
</gene>
<dbReference type="InterPro" id="IPR009030">
    <property type="entry name" value="Growth_fac_rcpt_cys_sf"/>
</dbReference>
<comment type="caution">
    <text evidence="1">The sequence shown here is derived from an EMBL/GenBank/DDBJ whole genome shotgun (WGS) entry which is preliminary data.</text>
</comment>
<keyword evidence="2" id="KW-1185">Reference proteome</keyword>
<evidence type="ECO:0000313" key="1">
    <source>
        <dbReference type="EMBL" id="KAJ8256943.1"/>
    </source>
</evidence>
<dbReference type="Gene3D" id="2.10.50.10">
    <property type="entry name" value="Tumor Necrosis Factor Receptor, subunit A, domain 2"/>
    <property type="match status" value="2"/>
</dbReference>
<dbReference type="Proteomes" id="UP001152803">
    <property type="component" value="Unassembled WGS sequence"/>
</dbReference>
<reference evidence="1" key="1">
    <citation type="journal article" date="2023" name="Science">
        <title>Genome structures resolve the early diversification of teleost fishes.</title>
        <authorList>
            <person name="Parey E."/>
            <person name="Louis A."/>
            <person name="Montfort J."/>
            <person name="Bouchez O."/>
            <person name="Roques C."/>
            <person name="Iampietro C."/>
            <person name="Lluch J."/>
            <person name="Castinel A."/>
            <person name="Donnadieu C."/>
            <person name="Desvignes T."/>
            <person name="Floi Bucao C."/>
            <person name="Jouanno E."/>
            <person name="Wen M."/>
            <person name="Mejri S."/>
            <person name="Dirks R."/>
            <person name="Jansen H."/>
            <person name="Henkel C."/>
            <person name="Chen W.J."/>
            <person name="Zahm M."/>
            <person name="Cabau C."/>
            <person name="Klopp C."/>
            <person name="Thompson A.W."/>
            <person name="Robinson-Rechavi M."/>
            <person name="Braasch I."/>
            <person name="Lecointre G."/>
            <person name="Bobe J."/>
            <person name="Postlethwait J.H."/>
            <person name="Berthelot C."/>
            <person name="Roest Crollius H."/>
            <person name="Guiguen Y."/>
        </authorList>
    </citation>
    <scope>NUCLEOTIDE SEQUENCE</scope>
    <source>
        <strain evidence="1">Concon-B</strain>
    </source>
</reference>
<feature type="non-terminal residue" evidence="1">
    <location>
        <position position="1"/>
    </location>
</feature>
<accession>A0A9Q1D4A7</accession>
<dbReference type="SUPFAM" id="SSF57184">
    <property type="entry name" value="Growth factor receptor domain"/>
    <property type="match status" value="1"/>
</dbReference>